<gene>
    <name evidence="4" type="ORF">O987_05880</name>
</gene>
<dbReference type="HOGENOM" id="CLU_085957_5_0_4"/>
<feature type="transmembrane region" description="Helical" evidence="2">
    <location>
        <begin position="6"/>
        <end position="24"/>
    </location>
</feature>
<dbReference type="PANTHER" id="PTHR33269">
    <property type="entry name" value="NADH-UBIQUINONE OXIDOREDUCTASE CHAIN 6"/>
    <property type="match status" value="1"/>
</dbReference>
<dbReference type="GO" id="GO:0048038">
    <property type="term" value="F:quinone binding"/>
    <property type="evidence" value="ECO:0007669"/>
    <property type="project" value="UniProtKB-UniRule"/>
</dbReference>
<dbReference type="NCBIfam" id="NF005164">
    <property type="entry name" value="PRK06638.1-4"/>
    <property type="match status" value="1"/>
</dbReference>
<accession>A0A076PNQ1</accession>
<feature type="transmembrane region" description="Helical" evidence="2">
    <location>
        <begin position="151"/>
        <end position="174"/>
    </location>
</feature>
<keyword evidence="2" id="KW-0874">Quinone</keyword>
<comment type="similarity">
    <text evidence="1 2">Belongs to the complex I subunit 6 family.</text>
</comment>
<comment type="function">
    <text evidence="2">NDH-1 shuttles electrons from NADH, via FMN and iron-sulfur (Fe-S) centers, to quinones in the respiratory chain. Couples the redox reaction to proton translocation (for every two electrons transferred, four hydrogen ions are translocated across the cytoplasmic membrane), and thus conserves the redox energy in a proton gradient.</text>
</comment>
<dbReference type="InterPro" id="IPR001457">
    <property type="entry name" value="NADH_UbQ/plastoQ_OxRdtase_su6"/>
</dbReference>
<feature type="compositionally biased region" description="Basic and acidic residues" evidence="3">
    <location>
        <begin position="204"/>
        <end position="213"/>
    </location>
</feature>
<dbReference type="Pfam" id="PF00499">
    <property type="entry name" value="Oxidored_q3"/>
    <property type="match status" value="1"/>
</dbReference>
<comment type="subcellular location">
    <subcellularLocation>
        <location evidence="2">Cell membrane</location>
        <topology evidence="2">Multi-pass membrane protein</topology>
    </subcellularLocation>
</comment>
<proteinExistence type="inferred from homology"/>
<evidence type="ECO:0000313" key="4">
    <source>
        <dbReference type="EMBL" id="AIJ45335.1"/>
    </source>
</evidence>
<keyword evidence="2" id="KW-0472">Membrane</keyword>
<dbReference type="PANTHER" id="PTHR33269:SF17">
    <property type="entry name" value="NADH-UBIQUINONE OXIDOREDUCTASE CHAIN 6"/>
    <property type="match status" value="1"/>
</dbReference>
<dbReference type="EC" id="7.1.1.-" evidence="2"/>
<keyword evidence="2" id="KW-0812">Transmembrane</keyword>
<dbReference type="AlphaFoldDB" id="A0A076PNQ1"/>
<feature type="compositionally biased region" description="Low complexity" evidence="3">
    <location>
        <begin position="214"/>
        <end position="226"/>
    </location>
</feature>
<feature type="transmembrane region" description="Helical" evidence="2">
    <location>
        <begin position="31"/>
        <end position="49"/>
    </location>
</feature>
<dbReference type="Proteomes" id="UP000028782">
    <property type="component" value="Chromosome"/>
</dbReference>
<keyword evidence="2" id="KW-0520">NAD</keyword>
<comment type="catalytic activity">
    <reaction evidence="2">
        <text>a quinone + NADH + 5 H(+)(in) = a quinol + NAD(+) + 4 H(+)(out)</text>
        <dbReference type="Rhea" id="RHEA:57888"/>
        <dbReference type="ChEBI" id="CHEBI:15378"/>
        <dbReference type="ChEBI" id="CHEBI:24646"/>
        <dbReference type="ChEBI" id="CHEBI:57540"/>
        <dbReference type="ChEBI" id="CHEBI:57945"/>
        <dbReference type="ChEBI" id="CHEBI:132124"/>
    </reaction>
</comment>
<evidence type="ECO:0000313" key="5">
    <source>
        <dbReference type="Proteomes" id="UP000028782"/>
    </source>
</evidence>
<keyword evidence="4" id="KW-0830">Ubiquinone</keyword>
<name>A0A076PNQ1_COMTE</name>
<evidence type="ECO:0000256" key="1">
    <source>
        <dbReference type="ARBA" id="ARBA00005698"/>
    </source>
</evidence>
<keyword evidence="2" id="KW-1003">Cell membrane</keyword>
<feature type="transmembrane region" description="Helical" evidence="2">
    <location>
        <begin position="91"/>
        <end position="114"/>
    </location>
</feature>
<dbReference type="RefSeq" id="WP_003057823.1">
    <property type="nucleotide sequence ID" value="NZ_CP006704.1"/>
</dbReference>
<dbReference type="InterPro" id="IPR042106">
    <property type="entry name" value="Nuo/plastoQ_OxRdtase_6_NuoJ"/>
</dbReference>
<protein>
    <recommendedName>
        <fullName evidence="2">NADH-quinone oxidoreductase subunit J</fullName>
        <ecNumber evidence="2">7.1.1.-</ecNumber>
    </recommendedName>
</protein>
<sequence length="226" mass="24526">MDAKTGFFYLFSVVLLFAAFRVVTARNPVHAVLNLILAFSQAAAIWLLLKAEFLGIALVLVYLGAVMVLFLFVVMMLDIRIDAMRRGFWKHFPFAALIGVLIAFEMGMVLMGGFGDVEDAKAVGTTMVNAAGQTVPYSNTQALGKLLYTEYLYPVEIAAVILLVAMIAAIALTLRKRKDSKAMNPADQIRVRASDRIKLVKVDSTKPAQKPDAEAAAAAPAVETKA</sequence>
<dbReference type="GO" id="GO:0005886">
    <property type="term" value="C:plasma membrane"/>
    <property type="evidence" value="ECO:0007669"/>
    <property type="project" value="UniProtKB-SubCell"/>
</dbReference>
<dbReference type="GO" id="GO:0008137">
    <property type="term" value="F:NADH dehydrogenase (ubiquinone) activity"/>
    <property type="evidence" value="ECO:0007669"/>
    <property type="project" value="UniProtKB-UniRule"/>
</dbReference>
<evidence type="ECO:0000256" key="2">
    <source>
        <dbReference type="RuleBase" id="RU004429"/>
    </source>
</evidence>
<reference evidence="4 5" key="1">
    <citation type="journal article" date="2014" name="Genome Announc.">
        <title>Complete Genome Sequence of Polychlorinated Biphenyl Degrader Comamonas testosteroni TK102 (NBRC 109938).</title>
        <authorList>
            <person name="Fukuda K."/>
            <person name="Hosoyama A."/>
            <person name="Tsuchikane K."/>
            <person name="Ohji S."/>
            <person name="Yamazoe A."/>
            <person name="Fujita N."/>
            <person name="Shintani M."/>
            <person name="Kimbara K."/>
        </authorList>
    </citation>
    <scope>NUCLEOTIDE SEQUENCE [LARGE SCALE GENOMIC DNA]</scope>
    <source>
        <strain evidence="4">TK102</strain>
    </source>
</reference>
<keyword evidence="2" id="KW-1133">Transmembrane helix</keyword>
<organism evidence="4 5">
    <name type="scientific">Comamonas testosteroni TK102</name>
    <dbReference type="NCBI Taxonomy" id="1392005"/>
    <lineage>
        <taxon>Bacteria</taxon>
        <taxon>Pseudomonadati</taxon>
        <taxon>Pseudomonadota</taxon>
        <taxon>Betaproteobacteria</taxon>
        <taxon>Burkholderiales</taxon>
        <taxon>Comamonadaceae</taxon>
        <taxon>Comamonas</taxon>
    </lineage>
</organism>
<evidence type="ECO:0000256" key="3">
    <source>
        <dbReference type="SAM" id="MobiDB-lite"/>
    </source>
</evidence>
<feature type="transmembrane region" description="Helical" evidence="2">
    <location>
        <begin position="55"/>
        <end position="79"/>
    </location>
</feature>
<dbReference type="EMBL" id="CP006704">
    <property type="protein sequence ID" value="AIJ45335.1"/>
    <property type="molecule type" value="Genomic_DNA"/>
</dbReference>
<dbReference type="Gene3D" id="1.20.120.1200">
    <property type="entry name" value="NADH-ubiquinone/plastoquinone oxidoreductase chain 6, subunit NuoJ"/>
    <property type="match status" value="1"/>
</dbReference>
<feature type="region of interest" description="Disordered" evidence="3">
    <location>
        <begin position="204"/>
        <end position="226"/>
    </location>
</feature>
<dbReference type="KEGG" id="ctes:O987_05880"/>